<reference evidence="2 3" key="1">
    <citation type="submission" date="2021-01" db="EMBL/GenBank/DDBJ databases">
        <title>Complete genome sequence of Pantoea eucrina OB49, a heavy metal tolerant bacterium with PGPR potential isolated from wheat in Algeria.</title>
        <authorList>
            <person name="Lekired A."/>
            <person name="Ouzari I.H."/>
        </authorList>
    </citation>
    <scope>NUCLEOTIDE SEQUENCE [LARGE SCALE GENOMIC DNA]</scope>
    <source>
        <strain evidence="2 3">OB49</strain>
    </source>
</reference>
<keyword evidence="1" id="KW-0812">Transmembrane</keyword>
<proteinExistence type="predicted"/>
<organism evidence="2 3">
    <name type="scientific">Pantoea eucrina</name>
    <dbReference type="NCBI Taxonomy" id="472693"/>
    <lineage>
        <taxon>Bacteria</taxon>
        <taxon>Pseudomonadati</taxon>
        <taxon>Pseudomonadota</taxon>
        <taxon>Gammaproteobacteria</taxon>
        <taxon>Enterobacterales</taxon>
        <taxon>Erwiniaceae</taxon>
        <taxon>Pantoea</taxon>
    </lineage>
</organism>
<dbReference type="Gene3D" id="1.10.10.10">
    <property type="entry name" value="Winged helix-like DNA-binding domain superfamily/Winged helix DNA-binding domain"/>
    <property type="match status" value="1"/>
</dbReference>
<dbReference type="SUPFAM" id="SSF46894">
    <property type="entry name" value="C-terminal effector domain of the bipartite response regulators"/>
    <property type="match status" value="1"/>
</dbReference>
<comment type="caution">
    <text evidence="2">The sequence shown here is derived from an EMBL/GenBank/DDBJ whole genome shotgun (WGS) entry which is preliminary data.</text>
</comment>
<sequence>MRYIINHTIIYDAKAKTLSHRDDADNRISLTPGSVAILLDFFISYPDQIWTKSELGQRALDHSPYSGSEANVNKSLSLLRRYLSDLGAEREVLATVPHQGIIFSAAVTEYPASATDSLASAKRPPALHRCRFLLPASILLLIIITAVIASFLTTRPGCITIERGDRGSLSSLREKLEDFAPCQRPAVTIDGIRDSKLSGQRYSMIAVCPQDDRQCINYIEK</sequence>
<dbReference type="InterPro" id="IPR036388">
    <property type="entry name" value="WH-like_DNA-bd_sf"/>
</dbReference>
<feature type="transmembrane region" description="Helical" evidence="1">
    <location>
        <begin position="132"/>
        <end position="152"/>
    </location>
</feature>
<evidence type="ECO:0000256" key="1">
    <source>
        <dbReference type="SAM" id="Phobius"/>
    </source>
</evidence>
<keyword evidence="3" id="KW-1185">Reference proteome</keyword>
<dbReference type="Proteomes" id="UP000809137">
    <property type="component" value="Unassembled WGS sequence"/>
</dbReference>
<gene>
    <name evidence="2" type="ORF">JJB79_01340</name>
</gene>
<name>A0ABS1Z108_9GAMM</name>
<dbReference type="EMBL" id="JAFCXS010000001">
    <property type="protein sequence ID" value="MBM0746068.1"/>
    <property type="molecule type" value="Genomic_DNA"/>
</dbReference>
<dbReference type="InterPro" id="IPR016032">
    <property type="entry name" value="Sig_transdc_resp-reg_C-effctor"/>
</dbReference>
<dbReference type="RefSeq" id="WP_039384497.1">
    <property type="nucleotide sequence ID" value="NZ_CP083448.1"/>
</dbReference>
<keyword evidence="1" id="KW-1133">Transmembrane helix</keyword>
<accession>A0ABS1Z108</accession>
<protein>
    <recommendedName>
        <fullName evidence="4">OmpR/PhoB-type domain-containing protein</fullName>
    </recommendedName>
</protein>
<evidence type="ECO:0000313" key="2">
    <source>
        <dbReference type="EMBL" id="MBM0746068.1"/>
    </source>
</evidence>
<evidence type="ECO:0008006" key="4">
    <source>
        <dbReference type="Google" id="ProtNLM"/>
    </source>
</evidence>
<dbReference type="GeneID" id="84691335"/>
<evidence type="ECO:0000313" key="3">
    <source>
        <dbReference type="Proteomes" id="UP000809137"/>
    </source>
</evidence>
<keyword evidence="1" id="KW-0472">Membrane</keyword>